<evidence type="ECO:0000313" key="1">
    <source>
        <dbReference type="EMBL" id="TKG01823.1"/>
    </source>
</evidence>
<dbReference type="AlphaFoldDB" id="A0A4U2EHR8"/>
<protein>
    <submittedName>
        <fullName evidence="1">Transposase</fullName>
    </submittedName>
</protein>
<comment type="caution">
    <text evidence="1">The sequence shown here is derived from an EMBL/GenBank/DDBJ whole genome shotgun (WGS) entry which is preliminary data.</text>
</comment>
<evidence type="ECO:0000313" key="2">
    <source>
        <dbReference type="Proteomes" id="UP000305840"/>
    </source>
</evidence>
<dbReference type="Proteomes" id="UP000305840">
    <property type="component" value="Unassembled WGS sequence"/>
</dbReference>
<dbReference type="EMBL" id="SYVO01000113">
    <property type="protein sequence ID" value="TKG01823.1"/>
    <property type="molecule type" value="Genomic_DNA"/>
</dbReference>
<accession>A0A4U2EHR8</accession>
<reference evidence="1 2" key="1">
    <citation type="submission" date="2019-04" db="EMBL/GenBank/DDBJ databases">
        <title>A reverse ecology approach based on a biological definition of microbial populations.</title>
        <authorList>
            <person name="Arevalo P."/>
            <person name="Vaninsberghe D."/>
            <person name="Elsherbini J."/>
            <person name="Gore J."/>
            <person name="Polz M."/>
        </authorList>
    </citation>
    <scope>NUCLEOTIDE SEQUENCE [LARGE SCALE GENOMIC DNA]</scope>
    <source>
        <strain evidence="1 2">10N.222.48.A1</strain>
    </source>
</reference>
<organism evidence="1 2">
    <name type="scientific">Vibrio lentus</name>
    <dbReference type="NCBI Taxonomy" id="136468"/>
    <lineage>
        <taxon>Bacteria</taxon>
        <taxon>Pseudomonadati</taxon>
        <taxon>Pseudomonadota</taxon>
        <taxon>Gammaproteobacteria</taxon>
        <taxon>Vibrionales</taxon>
        <taxon>Vibrionaceae</taxon>
        <taxon>Vibrio</taxon>
    </lineage>
</organism>
<name>A0A4U2EHR8_9VIBR</name>
<sequence length="23" mass="2517">MQLGKPLQNAFVESLSGKLRNSV</sequence>
<proteinExistence type="predicted"/>
<gene>
    <name evidence="1" type="ORF">FCV91_23225</name>
</gene>